<dbReference type="InterPro" id="IPR051692">
    <property type="entry name" value="OMP-like"/>
</dbReference>
<dbReference type="Gene3D" id="2.40.160.20">
    <property type="match status" value="1"/>
</dbReference>
<dbReference type="GO" id="GO:0016020">
    <property type="term" value="C:membrane"/>
    <property type="evidence" value="ECO:0007669"/>
    <property type="project" value="UniProtKB-SubCell"/>
</dbReference>
<dbReference type="Pfam" id="PF13505">
    <property type="entry name" value="OMP_b-brl"/>
    <property type="match status" value="1"/>
</dbReference>
<comment type="similarity">
    <text evidence="4">Belongs to the Omp25/RopB family.</text>
</comment>
<protein>
    <submittedName>
        <fullName evidence="7">Porin family protein</fullName>
    </submittedName>
</protein>
<evidence type="ECO:0000256" key="5">
    <source>
        <dbReference type="SAM" id="SignalP"/>
    </source>
</evidence>
<dbReference type="PANTHER" id="PTHR34001:SF3">
    <property type="entry name" value="BLL7405 PROTEIN"/>
    <property type="match status" value="1"/>
</dbReference>
<evidence type="ECO:0000313" key="8">
    <source>
        <dbReference type="Proteomes" id="UP000282002"/>
    </source>
</evidence>
<dbReference type="PANTHER" id="PTHR34001">
    <property type="entry name" value="BLL7405 PROTEIN"/>
    <property type="match status" value="1"/>
</dbReference>
<dbReference type="KEGG" id="taw:EI545_00375"/>
<sequence>MKKIAAALATLAFVTPAFAGGPVELAPEPTVEPVYAPVAPASLDWSGFYAGAQFGYADIDSNGSGLDGNGFLGGVHAGYRWDFGSYVAGAELDYDSADIDLGGTTGTLDDVARLKLIGGAEFGNSLIYATAGVARASASVPGAELSDNGYFLGAGIDYAVSDRWTVGGELLQHKFDDFDDTGVDLDATTLKAKVAMRF</sequence>
<dbReference type="AlphaFoldDB" id="A0A3S8U1F3"/>
<dbReference type="OrthoDB" id="268975at2"/>
<dbReference type="Proteomes" id="UP000282002">
    <property type="component" value="Chromosome"/>
</dbReference>
<dbReference type="InterPro" id="IPR011250">
    <property type="entry name" value="OMP/PagP_B-barrel"/>
</dbReference>
<feature type="signal peptide" evidence="5">
    <location>
        <begin position="1"/>
        <end position="19"/>
    </location>
</feature>
<evidence type="ECO:0000313" key="7">
    <source>
        <dbReference type="EMBL" id="AZL57432.1"/>
    </source>
</evidence>
<evidence type="ECO:0000256" key="3">
    <source>
        <dbReference type="ARBA" id="ARBA00023136"/>
    </source>
</evidence>
<keyword evidence="3" id="KW-0472">Membrane</keyword>
<keyword evidence="8" id="KW-1185">Reference proteome</keyword>
<dbReference type="SUPFAM" id="SSF56925">
    <property type="entry name" value="OMPA-like"/>
    <property type="match status" value="1"/>
</dbReference>
<dbReference type="InterPro" id="IPR027385">
    <property type="entry name" value="Beta-barrel_OMP"/>
</dbReference>
<evidence type="ECO:0000259" key="6">
    <source>
        <dbReference type="Pfam" id="PF13505"/>
    </source>
</evidence>
<dbReference type="RefSeq" id="WP_125323586.1">
    <property type="nucleotide sequence ID" value="NZ_CP034328.1"/>
</dbReference>
<feature type="domain" description="Outer membrane protein beta-barrel" evidence="6">
    <location>
        <begin position="39"/>
        <end position="198"/>
    </location>
</feature>
<comment type="subcellular location">
    <subcellularLocation>
        <location evidence="1">Membrane</location>
    </subcellularLocation>
</comment>
<name>A0A3S8U1F3_9RHOB</name>
<feature type="chain" id="PRO_5019021398" evidence="5">
    <location>
        <begin position="20"/>
        <end position="198"/>
    </location>
</feature>
<keyword evidence="2 5" id="KW-0732">Signal</keyword>
<evidence type="ECO:0000256" key="4">
    <source>
        <dbReference type="ARBA" id="ARBA00038306"/>
    </source>
</evidence>
<reference evidence="7 8" key="1">
    <citation type="submission" date="2018-12" db="EMBL/GenBank/DDBJ databases">
        <title>Complete genome sequencing of Tabrizicola sp. K13M18.</title>
        <authorList>
            <person name="Bae J.-W."/>
        </authorList>
    </citation>
    <scope>NUCLEOTIDE SEQUENCE [LARGE SCALE GENOMIC DNA]</scope>
    <source>
        <strain evidence="7 8">K13M18</strain>
    </source>
</reference>
<organism evidence="7 8">
    <name type="scientific">Tabrizicola piscis</name>
    <dbReference type="NCBI Taxonomy" id="2494374"/>
    <lineage>
        <taxon>Bacteria</taxon>
        <taxon>Pseudomonadati</taxon>
        <taxon>Pseudomonadota</taxon>
        <taxon>Alphaproteobacteria</taxon>
        <taxon>Rhodobacterales</taxon>
        <taxon>Paracoccaceae</taxon>
        <taxon>Tabrizicola</taxon>
    </lineage>
</organism>
<accession>A0A3S8U1F3</accession>
<evidence type="ECO:0000256" key="2">
    <source>
        <dbReference type="ARBA" id="ARBA00022729"/>
    </source>
</evidence>
<evidence type="ECO:0000256" key="1">
    <source>
        <dbReference type="ARBA" id="ARBA00004370"/>
    </source>
</evidence>
<gene>
    <name evidence="7" type="ORF">EI545_00375</name>
</gene>
<dbReference type="EMBL" id="CP034328">
    <property type="protein sequence ID" value="AZL57432.1"/>
    <property type="molecule type" value="Genomic_DNA"/>
</dbReference>
<proteinExistence type="inferred from homology"/>